<dbReference type="PANTHER" id="PTHR22789:SF8">
    <property type="entry name" value="L-RIBULOSE-5-PHOSPHATE 4-EPIMERASE SGBE"/>
    <property type="match status" value="1"/>
</dbReference>
<dbReference type="PATRIC" id="fig|1125725.3.peg.285"/>
<dbReference type="Proteomes" id="UP000016646">
    <property type="component" value="Unassembled WGS sequence"/>
</dbReference>
<comment type="caution">
    <text evidence="10">The sequence shown here is derived from an EMBL/GenBank/DDBJ whole genome shotgun (WGS) entry which is preliminary data.</text>
</comment>
<evidence type="ECO:0000259" key="9">
    <source>
        <dbReference type="SMART" id="SM01007"/>
    </source>
</evidence>
<keyword evidence="8" id="KW-0119">Carbohydrate metabolism</keyword>
<dbReference type="EMBL" id="AUZJ01000006">
    <property type="protein sequence ID" value="ERF61697.1"/>
    <property type="molecule type" value="Genomic_DNA"/>
</dbReference>
<name>U1FC00_TRESO</name>
<keyword evidence="13" id="KW-1185">Reference proteome</keyword>
<comment type="catalytic activity">
    <reaction evidence="1">
        <text>L-ribulose 5-phosphate = D-xylulose 5-phosphate</text>
        <dbReference type="Rhea" id="RHEA:22368"/>
        <dbReference type="ChEBI" id="CHEBI:57737"/>
        <dbReference type="ChEBI" id="CHEBI:58226"/>
        <dbReference type="EC" id="5.1.3.4"/>
    </reaction>
</comment>
<dbReference type="GO" id="GO:0005829">
    <property type="term" value="C:cytosol"/>
    <property type="evidence" value="ECO:0007669"/>
    <property type="project" value="TreeGrafter"/>
</dbReference>
<dbReference type="SUPFAM" id="SSF53639">
    <property type="entry name" value="AraD/HMP-PK domain-like"/>
    <property type="match status" value="1"/>
</dbReference>
<proteinExistence type="inferred from homology"/>
<comment type="cofactor">
    <cofactor evidence="2">
        <name>Zn(2+)</name>
        <dbReference type="ChEBI" id="CHEBI:29105"/>
    </cofactor>
</comment>
<keyword evidence="7" id="KW-0413">Isomerase</keyword>
<dbReference type="Gene3D" id="3.40.225.10">
    <property type="entry name" value="Class II aldolase/adducin N-terminal domain"/>
    <property type="match status" value="1"/>
</dbReference>
<protein>
    <recommendedName>
        <fullName evidence="4">L-ribulose-5-phosphate 4-epimerase</fullName>
        <ecNumber evidence="4">5.1.3.4</ecNumber>
    </recommendedName>
</protein>
<gene>
    <name evidence="11" type="ORF">HMPREF0860_1267</name>
    <name evidence="10" type="ORF">HMPREF1325_0028</name>
</gene>
<dbReference type="RefSeq" id="WP_021329352.1">
    <property type="nucleotide sequence ID" value="NZ_AUZJ01000006.1"/>
</dbReference>
<dbReference type="PANTHER" id="PTHR22789">
    <property type="entry name" value="FUCULOSE PHOSPHATE ALDOLASE"/>
    <property type="match status" value="1"/>
</dbReference>
<evidence type="ECO:0000256" key="4">
    <source>
        <dbReference type="ARBA" id="ARBA00013186"/>
    </source>
</evidence>
<evidence type="ECO:0000256" key="6">
    <source>
        <dbReference type="ARBA" id="ARBA00022833"/>
    </source>
</evidence>
<evidence type="ECO:0000313" key="10">
    <source>
        <dbReference type="EMBL" id="ERF61697.1"/>
    </source>
</evidence>
<evidence type="ECO:0000256" key="1">
    <source>
        <dbReference type="ARBA" id="ARBA00001726"/>
    </source>
</evidence>
<comment type="similarity">
    <text evidence="3">Belongs to the aldolase class II family. AraD/FucA subfamily.</text>
</comment>
<feature type="domain" description="Class II aldolase/adducin N-terminal" evidence="9">
    <location>
        <begin position="10"/>
        <end position="205"/>
    </location>
</feature>
<dbReference type="GO" id="GO:0008742">
    <property type="term" value="F:L-ribulose-phosphate 4-epimerase activity"/>
    <property type="evidence" value="ECO:0007669"/>
    <property type="project" value="UniProtKB-EC"/>
</dbReference>
<evidence type="ECO:0000313" key="11">
    <source>
        <dbReference type="EMBL" id="ERK04736.1"/>
    </source>
</evidence>
<dbReference type="Proteomes" id="UP000016412">
    <property type="component" value="Unassembled WGS sequence"/>
</dbReference>
<evidence type="ECO:0000256" key="3">
    <source>
        <dbReference type="ARBA" id="ARBA00010037"/>
    </source>
</evidence>
<evidence type="ECO:0000256" key="7">
    <source>
        <dbReference type="ARBA" id="ARBA00023235"/>
    </source>
</evidence>
<sequence>MAGAYQSLKEEAYEANMEIPKHDLAVYTWGNVSAFDAGKSVFAIKPSGVPYSELTSAAMVVVDLDGKIVEGKLRPSSDTQTHIVLYKEFAVKGGCKVGGIIHTHSPAAVGWAQAMRAVPLFGTTHADHIQTEIPCTPYLSKEAVERDYEKETGTLIVEHFKQHGYNPAETNMVLVGGHGPFAWGSDAAKAVYNGVVLEEVCKMALNTILVNPGAMQLPDYIVNKHYMRKHGPGAYYGQQNR</sequence>
<reference evidence="12 13" key="1">
    <citation type="submission" date="2013-08" db="EMBL/GenBank/DDBJ databases">
        <authorList>
            <person name="Durkin A.S."/>
            <person name="Haft D.R."/>
            <person name="McCorrison J."/>
            <person name="Torralba M."/>
            <person name="Gillis M."/>
            <person name="Haft D.H."/>
            <person name="Methe B."/>
            <person name="Sutton G."/>
            <person name="Nelson K.E."/>
        </authorList>
    </citation>
    <scope>NUCLEOTIDE SEQUENCE [LARGE SCALE GENOMIC DNA]</scope>
    <source>
        <strain evidence="11 13">ATCC 35536</strain>
        <strain evidence="10 12">VPI DR56BR1116</strain>
    </source>
</reference>
<evidence type="ECO:0000313" key="12">
    <source>
        <dbReference type="Proteomes" id="UP000016412"/>
    </source>
</evidence>
<organism evidence="10 12">
    <name type="scientific">Treponema socranskii subsp. socranskii VPI DR56BR1116 = ATCC 35536</name>
    <dbReference type="NCBI Taxonomy" id="1125725"/>
    <lineage>
        <taxon>Bacteria</taxon>
        <taxon>Pseudomonadati</taxon>
        <taxon>Spirochaetota</taxon>
        <taxon>Spirochaetia</taxon>
        <taxon>Spirochaetales</taxon>
        <taxon>Treponemataceae</taxon>
        <taxon>Treponema</taxon>
    </lineage>
</organism>
<dbReference type="OrthoDB" id="9794581at2"/>
<dbReference type="eggNOG" id="COG0235">
    <property type="taxonomic scope" value="Bacteria"/>
</dbReference>
<keyword evidence="5" id="KW-0479">Metal-binding</keyword>
<dbReference type="InterPro" id="IPR036409">
    <property type="entry name" value="Aldolase_II/adducin_N_sf"/>
</dbReference>
<dbReference type="EMBL" id="AVQI01000016">
    <property type="protein sequence ID" value="ERK04736.1"/>
    <property type="molecule type" value="Genomic_DNA"/>
</dbReference>
<dbReference type="GO" id="GO:0016832">
    <property type="term" value="F:aldehyde-lyase activity"/>
    <property type="evidence" value="ECO:0007669"/>
    <property type="project" value="TreeGrafter"/>
</dbReference>
<evidence type="ECO:0000313" key="13">
    <source>
        <dbReference type="Proteomes" id="UP000016646"/>
    </source>
</evidence>
<dbReference type="EC" id="5.1.3.4" evidence="4"/>
<dbReference type="FunFam" id="3.40.225.10:FF:000001">
    <property type="entry name" value="L-ribulose-5-phosphate 4-epimerase UlaF"/>
    <property type="match status" value="1"/>
</dbReference>
<evidence type="ECO:0000256" key="8">
    <source>
        <dbReference type="ARBA" id="ARBA00023277"/>
    </source>
</evidence>
<keyword evidence="6" id="KW-0862">Zinc</keyword>
<dbReference type="NCBIfam" id="NF006047">
    <property type="entry name" value="PRK08193.1"/>
    <property type="match status" value="1"/>
</dbReference>
<dbReference type="SMART" id="SM01007">
    <property type="entry name" value="Aldolase_II"/>
    <property type="match status" value="1"/>
</dbReference>
<dbReference type="GO" id="GO:0046872">
    <property type="term" value="F:metal ion binding"/>
    <property type="evidence" value="ECO:0007669"/>
    <property type="project" value="UniProtKB-KW"/>
</dbReference>
<dbReference type="InterPro" id="IPR001303">
    <property type="entry name" value="Aldolase_II/adducin_N"/>
</dbReference>
<dbReference type="STRING" id="1125725.HMPREF1325_0028"/>
<accession>U1FC00</accession>
<dbReference type="GO" id="GO:0019323">
    <property type="term" value="P:pentose catabolic process"/>
    <property type="evidence" value="ECO:0007669"/>
    <property type="project" value="TreeGrafter"/>
</dbReference>
<evidence type="ECO:0000256" key="2">
    <source>
        <dbReference type="ARBA" id="ARBA00001947"/>
    </source>
</evidence>
<dbReference type="AlphaFoldDB" id="U1FC00"/>
<dbReference type="Pfam" id="PF00596">
    <property type="entry name" value="Aldolase_II"/>
    <property type="match status" value="1"/>
</dbReference>
<dbReference type="InterPro" id="IPR050197">
    <property type="entry name" value="Aldolase_class_II_sugar_metab"/>
</dbReference>
<evidence type="ECO:0000256" key="5">
    <source>
        <dbReference type="ARBA" id="ARBA00022723"/>
    </source>
</evidence>